<keyword evidence="2" id="KW-0472">Membrane</keyword>
<keyword evidence="4" id="KW-1185">Reference proteome</keyword>
<evidence type="ECO:0000313" key="4">
    <source>
        <dbReference type="Proteomes" id="UP001330812"/>
    </source>
</evidence>
<dbReference type="EMBL" id="CP142149">
    <property type="protein sequence ID" value="WSE27168.1"/>
    <property type="molecule type" value="Genomic_DNA"/>
</dbReference>
<evidence type="ECO:0000256" key="1">
    <source>
        <dbReference type="SAM" id="MobiDB-lite"/>
    </source>
</evidence>
<protein>
    <submittedName>
        <fullName evidence="3">DUF5134 domain-containing protein</fullName>
    </submittedName>
</protein>
<gene>
    <name evidence="3" type="ORF">VSH64_30415</name>
</gene>
<feature type="compositionally biased region" description="Low complexity" evidence="1">
    <location>
        <begin position="43"/>
        <end position="55"/>
    </location>
</feature>
<proteinExistence type="predicted"/>
<accession>A0ABZ1I046</accession>
<dbReference type="InterPro" id="IPR033458">
    <property type="entry name" value="DUF5134"/>
</dbReference>
<dbReference type="Pfam" id="PF17197">
    <property type="entry name" value="DUF5134"/>
    <property type="match status" value="1"/>
</dbReference>
<feature type="transmembrane region" description="Helical" evidence="2">
    <location>
        <begin position="140"/>
        <end position="160"/>
    </location>
</feature>
<keyword evidence="2" id="KW-0812">Transmembrane</keyword>
<feature type="transmembrane region" description="Helical" evidence="2">
    <location>
        <begin position="80"/>
        <end position="100"/>
    </location>
</feature>
<organism evidence="3 4">
    <name type="scientific">Amycolatopsis rhabdoformis</name>
    <dbReference type="NCBI Taxonomy" id="1448059"/>
    <lineage>
        <taxon>Bacteria</taxon>
        <taxon>Bacillati</taxon>
        <taxon>Actinomycetota</taxon>
        <taxon>Actinomycetes</taxon>
        <taxon>Pseudonocardiales</taxon>
        <taxon>Pseudonocardiaceae</taxon>
        <taxon>Amycolatopsis</taxon>
    </lineage>
</organism>
<keyword evidence="2" id="KW-1133">Transmembrane helix</keyword>
<evidence type="ECO:0000313" key="3">
    <source>
        <dbReference type="EMBL" id="WSE27168.1"/>
    </source>
</evidence>
<evidence type="ECO:0000256" key="2">
    <source>
        <dbReference type="SAM" id="Phobius"/>
    </source>
</evidence>
<dbReference type="RefSeq" id="WP_326566178.1">
    <property type="nucleotide sequence ID" value="NZ_CP142149.1"/>
</dbReference>
<feature type="transmembrane region" description="Helical" evidence="2">
    <location>
        <begin position="107"/>
        <end position="125"/>
    </location>
</feature>
<name>A0ABZ1I046_9PSEU</name>
<sequence>MPVSDPAVAWLLTAAFAALAWPPLARLSRGAVPLPRPESPGHAPVASAAELPAPSPSRSDSLAELVLCAAMVAMTSPIGAPIPAAGWQAVLLVTLVWSLVTRRHHHLAATATMLFMLTAMPHHSGDHGPWLTMPAMGRGWWTPITLAAAAWFLLEAAHAVSSRGTDPSRKLSRTGMSLGMACALVMSA</sequence>
<dbReference type="Proteomes" id="UP001330812">
    <property type="component" value="Chromosome"/>
</dbReference>
<reference evidence="3 4" key="1">
    <citation type="journal article" date="2015" name="Int. J. Syst. Evol. Microbiol.">
        <title>Amycolatopsis rhabdoformis sp. nov., an actinomycete isolated from a tropical forest soil.</title>
        <authorList>
            <person name="Souza W.R."/>
            <person name="Silva R.E."/>
            <person name="Goodfellow M."/>
            <person name="Busarakam K."/>
            <person name="Figueiro F.S."/>
            <person name="Ferreira D."/>
            <person name="Rodrigues-Filho E."/>
            <person name="Moraes L.A.B."/>
            <person name="Zucchi T.D."/>
        </authorList>
    </citation>
    <scope>NUCLEOTIDE SEQUENCE [LARGE SCALE GENOMIC DNA]</scope>
    <source>
        <strain evidence="3 4">NCIMB 14900</strain>
    </source>
</reference>
<feature type="region of interest" description="Disordered" evidence="1">
    <location>
        <begin position="35"/>
        <end position="55"/>
    </location>
</feature>